<feature type="transmembrane region" description="Helical" evidence="6">
    <location>
        <begin position="250"/>
        <end position="276"/>
    </location>
</feature>
<comment type="caution">
    <text evidence="7">The sequence shown here is derived from an EMBL/GenBank/DDBJ whole genome shotgun (WGS) entry which is preliminary data.</text>
</comment>
<protein>
    <submittedName>
        <fullName evidence="7">AI-2E family transporter</fullName>
    </submittedName>
</protein>
<sequence length="366" mass="41180">MSLTNKKWFQAMIAIIFILIISLLVRENAFLFQPLIVLLQTIFLPFVVAGIFFYLCRPLIFWLVKKKVPKWMAVLSAYLAITLVFYGFIRLIGPIISDQLDLFINNVPSMVTSVVDGIKYIQENRDTFPEFIQEAIIDGSNQLETQIKNNTGNIANGIFSIFGFIGGFINTIFYLVLVPFILFYMLKDSNNFAPRVASFFKKDLQKDVLQILKETDRTISTYIQGQLIVSLCVGILLYIGYLIIGLDYSLVLALFAMLMNVIPFLGPFLAVVPALFVALFQDPIMLVYVAIITVIAQQVEGNVISPQVMGKSLNIHPLTIIVLILTAGNLMGLLGIIFVIPVYSIVKVLVTHIFKIYRLNNKDLAS</sequence>
<dbReference type="InterPro" id="IPR002549">
    <property type="entry name" value="AI-2E-like"/>
</dbReference>
<evidence type="ECO:0000313" key="8">
    <source>
        <dbReference type="Proteomes" id="UP001589738"/>
    </source>
</evidence>
<dbReference type="EMBL" id="JBHLUU010000113">
    <property type="protein sequence ID" value="MFC0476891.1"/>
    <property type="molecule type" value="Genomic_DNA"/>
</dbReference>
<proteinExistence type="inferred from homology"/>
<name>A0ABV6KU86_9BACI</name>
<reference evidence="7 8" key="1">
    <citation type="submission" date="2024-09" db="EMBL/GenBank/DDBJ databases">
        <authorList>
            <person name="Sun Q."/>
            <person name="Mori K."/>
        </authorList>
    </citation>
    <scope>NUCLEOTIDE SEQUENCE [LARGE SCALE GENOMIC DNA]</scope>
    <source>
        <strain evidence="7 8">CGMCC 1.9126</strain>
    </source>
</reference>
<gene>
    <name evidence="7" type="ORF">ACFFHF_16940</name>
</gene>
<feature type="transmembrane region" description="Helical" evidence="6">
    <location>
        <begin position="319"/>
        <end position="346"/>
    </location>
</feature>
<dbReference type="Pfam" id="PF01594">
    <property type="entry name" value="AI-2E_transport"/>
    <property type="match status" value="1"/>
</dbReference>
<evidence type="ECO:0000256" key="3">
    <source>
        <dbReference type="ARBA" id="ARBA00022692"/>
    </source>
</evidence>
<evidence type="ECO:0000256" key="1">
    <source>
        <dbReference type="ARBA" id="ARBA00004141"/>
    </source>
</evidence>
<dbReference type="PANTHER" id="PTHR21716:SF69">
    <property type="entry name" value="TRANSPORT PROTEIN YUBA-RELATED"/>
    <property type="match status" value="1"/>
</dbReference>
<feature type="transmembrane region" description="Helical" evidence="6">
    <location>
        <begin position="7"/>
        <end position="25"/>
    </location>
</feature>
<dbReference type="PANTHER" id="PTHR21716">
    <property type="entry name" value="TRANSMEMBRANE PROTEIN"/>
    <property type="match status" value="1"/>
</dbReference>
<keyword evidence="3 6" id="KW-0812">Transmembrane</keyword>
<feature type="transmembrane region" description="Helical" evidence="6">
    <location>
        <begin position="68"/>
        <end position="89"/>
    </location>
</feature>
<feature type="transmembrane region" description="Helical" evidence="6">
    <location>
        <begin position="283"/>
        <end position="299"/>
    </location>
</feature>
<feature type="transmembrane region" description="Helical" evidence="6">
    <location>
        <begin position="227"/>
        <end position="244"/>
    </location>
</feature>
<evidence type="ECO:0000256" key="4">
    <source>
        <dbReference type="ARBA" id="ARBA00022989"/>
    </source>
</evidence>
<evidence type="ECO:0000256" key="5">
    <source>
        <dbReference type="ARBA" id="ARBA00023136"/>
    </source>
</evidence>
<dbReference type="Proteomes" id="UP001589738">
    <property type="component" value="Unassembled WGS sequence"/>
</dbReference>
<feature type="transmembrane region" description="Helical" evidence="6">
    <location>
        <begin position="31"/>
        <end position="56"/>
    </location>
</feature>
<dbReference type="RefSeq" id="WP_160548623.1">
    <property type="nucleotide sequence ID" value="NZ_JBHLUU010000113.1"/>
</dbReference>
<organism evidence="7 8">
    <name type="scientific">Robertmurraya beringensis</name>
    <dbReference type="NCBI Taxonomy" id="641660"/>
    <lineage>
        <taxon>Bacteria</taxon>
        <taxon>Bacillati</taxon>
        <taxon>Bacillota</taxon>
        <taxon>Bacilli</taxon>
        <taxon>Bacillales</taxon>
        <taxon>Bacillaceae</taxon>
        <taxon>Robertmurraya</taxon>
    </lineage>
</organism>
<keyword evidence="8" id="KW-1185">Reference proteome</keyword>
<evidence type="ECO:0000313" key="7">
    <source>
        <dbReference type="EMBL" id="MFC0476891.1"/>
    </source>
</evidence>
<evidence type="ECO:0000256" key="6">
    <source>
        <dbReference type="SAM" id="Phobius"/>
    </source>
</evidence>
<feature type="transmembrane region" description="Helical" evidence="6">
    <location>
        <begin position="158"/>
        <end position="186"/>
    </location>
</feature>
<comment type="similarity">
    <text evidence="2">Belongs to the autoinducer-2 exporter (AI-2E) (TC 2.A.86) family.</text>
</comment>
<accession>A0ABV6KU86</accession>
<comment type="subcellular location">
    <subcellularLocation>
        <location evidence="1">Membrane</location>
        <topology evidence="1">Multi-pass membrane protein</topology>
    </subcellularLocation>
</comment>
<evidence type="ECO:0000256" key="2">
    <source>
        <dbReference type="ARBA" id="ARBA00009773"/>
    </source>
</evidence>
<keyword evidence="5 6" id="KW-0472">Membrane</keyword>
<keyword evidence="4 6" id="KW-1133">Transmembrane helix</keyword>